<name>A0A1Q4UYK7_9ACTN</name>
<accession>A0A1Q4UYK7</accession>
<dbReference type="STRING" id="1048205.AB852_34350"/>
<keyword evidence="3" id="KW-1185">Reference proteome</keyword>
<feature type="compositionally biased region" description="Basic and acidic residues" evidence="1">
    <location>
        <begin position="75"/>
        <end position="94"/>
    </location>
</feature>
<evidence type="ECO:0000313" key="3">
    <source>
        <dbReference type="Proteomes" id="UP000186455"/>
    </source>
</evidence>
<dbReference type="EMBL" id="LFBV01000011">
    <property type="protein sequence ID" value="OKH90690.1"/>
    <property type="molecule type" value="Genomic_DNA"/>
</dbReference>
<dbReference type="AlphaFoldDB" id="A0A1Q4UYK7"/>
<dbReference type="InterPro" id="IPR046342">
    <property type="entry name" value="CBS_dom_sf"/>
</dbReference>
<dbReference type="CDD" id="cd02205">
    <property type="entry name" value="CBS_pair_SF"/>
    <property type="match status" value="1"/>
</dbReference>
<dbReference type="RefSeq" id="WP_073794901.1">
    <property type="nucleotide sequence ID" value="NZ_LFBV01000011.1"/>
</dbReference>
<gene>
    <name evidence="2" type="ORF">AB852_34350</name>
</gene>
<dbReference type="Proteomes" id="UP000186455">
    <property type="component" value="Unassembled WGS sequence"/>
</dbReference>
<reference evidence="2 3" key="1">
    <citation type="submission" date="2015-06" db="EMBL/GenBank/DDBJ databases">
        <title>Cloning and characterization of the uncialamcin biosynthetic gene cluster.</title>
        <authorList>
            <person name="Yan X."/>
            <person name="Huang T."/>
            <person name="Ge H."/>
            <person name="Shen B."/>
        </authorList>
    </citation>
    <scope>NUCLEOTIDE SEQUENCE [LARGE SCALE GENOMIC DNA]</scope>
    <source>
        <strain evidence="2 3">DCA2648</strain>
    </source>
</reference>
<dbReference type="SUPFAM" id="SSF54631">
    <property type="entry name" value="CBS-domain pair"/>
    <property type="match status" value="1"/>
</dbReference>
<sequence length="136" mass="14346">MTLVQMKLRSTSATPVRRTVADARDAAGPPVLNDMTFEAALSVMAGARAGHLPVRDNGDPCTGLVTRAQLAAVRDSSDRTDRVRPGGILGDRRPFTSPVATMAEAEHAMRYRSLDALPVVDEQGIAPGALALALAR</sequence>
<protein>
    <submittedName>
        <fullName evidence="2">CBS domain containing protein</fullName>
    </submittedName>
</protein>
<comment type="caution">
    <text evidence="2">The sequence shown here is derived from an EMBL/GenBank/DDBJ whole genome shotgun (WGS) entry which is preliminary data.</text>
</comment>
<proteinExistence type="predicted"/>
<evidence type="ECO:0000256" key="1">
    <source>
        <dbReference type="SAM" id="MobiDB-lite"/>
    </source>
</evidence>
<dbReference type="Gene3D" id="3.10.580.10">
    <property type="entry name" value="CBS-domain"/>
    <property type="match status" value="1"/>
</dbReference>
<organism evidence="2 3">
    <name type="scientific">Streptomyces uncialis</name>
    <dbReference type="NCBI Taxonomy" id="1048205"/>
    <lineage>
        <taxon>Bacteria</taxon>
        <taxon>Bacillati</taxon>
        <taxon>Actinomycetota</taxon>
        <taxon>Actinomycetes</taxon>
        <taxon>Kitasatosporales</taxon>
        <taxon>Streptomycetaceae</taxon>
        <taxon>Streptomyces</taxon>
    </lineage>
</organism>
<feature type="region of interest" description="Disordered" evidence="1">
    <location>
        <begin position="72"/>
        <end position="95"/>
    </location>
</feature>
<evidence type="ECO:0000313" key="2">
    <source>
        <dbReference type="EMBL" id="OKH90690.1"/>
    </source>
</evidence>